<protein>
    <submittedName>
        <fullName evidence="1">Uncharacterized protein</fullName>
    </submittedName>
</protein>
<accession>A0ABW0ZXX7</accession>
<dbReference type="EMBL" id="JBHSON010000021">
    <property type="protein sequence ID" value="MFC5747373.1"/>
    <property type="molecule type" value="Genomic_DNA"/>
</dbReference>
<gene>
    <name evidence="1" type="ORF">ACFPZN_17225</name>
</gene>
<evidence type="ECO:0000313" key="1">
    <source>
        <dbReference type="EMBL" id="MFC5747373.1"/>
    </source>
</evidence>
<name>A0ABW0ZXX7_9ACTN</name>
<organism evidence="1 2">
    <name type="scientific">Actinomadura rugatobispora</name>
    <dbReference type="NCBI Taxonomy" id="1994"/>
    <lineage>
        <taxon>Bacteria</taxon>
        <taxon>Bacillati</taxon>
        <taxon>Actinomycetota</taxon>
        <taxon>Actinomycetes</taxon>
        <taxon>Streptosporangiales</taxon>
        <taxon>Thermomonosporaceae</taxon>
        <taxon>Actinomadura</taxon>
    </lineage>
</organism>
<dbReference type="Proteomes" id="UP001596074">
    <property type="component" value="Unassembled WGS sequence"/>
</dbReference>
<sequence>MTSQQRLAALGAHLVARGLTIGLTEKGLRVTNPHAGGCCDDAAHPADTITCHARREDDGRMWFWTSWGEPITDASKVILGNLAGGGGR</sequence>
<evidence type="ECO:0000313" key="2">
    <source>
        <dbReference type="Proteomes" id="UP001596074"/>
    </source>
</evidence>
<keyword evidence="2" id="KW-1185">Reference proteome</keyword>
<comment type="caution">
    <text evidence="1">The sequence shown here is derived from an EMBL/GenBank/DDBJ whole genome shotgun (WGS) entry which is preliminary data.</text>
</comment>
<reference evidence="2" key="1">
    <citation type="journal article" date="2019" name="Int. J. Syst. Evol. Microbiol.">
        <title>The Global Catalogue of Microorganisms (GCM) 10K type strain sequencing project: providing services to taxonomists for standard genome sequencing and annotation.</title>
        <authorList>
            <consortium name="The Broad Institute Genomics Platform"/>
            <consortium name="The Broad Institute Genome Sequencing Center for Infectious Disease"/>
            <person name="Wu L."/>
            <person name="Ma J."/>
        </authorList>
    </citation>
    <scope>NUCLEOTIDE SEQUENCE [LARGE SCALE GENOMIC DNA]</scope>
    <source>
        <strain evidence="2">KCTC 42087</strain>
    </source>
</reference>
<proteinExistence type="predicted"/>